<gene>
    <name evidence="5" type="ORF">CSUI_010131</name>
</gene>
<dbReference type="OrthoDB" id="329951at2759"/>
<dbReference type="GeneID" id="94433447"/>
<dbReference type="Pfam" id="PF00957">
    <property type="entry name" value="Synaptobrevin"/>
    <property type="match status" value="1"/>
</dbReference>
<protein>
    <submittedName>
        <fullName evidence="5">Synaptobrevin protein</fullName>
    </submittedName>
</protein>
<name>A0A2C6KI87_9APIC</name>
<evidence type="ECO:0000256" key="1">
    <source>
        <dbReference type="PROSITE-ProRule" id="PRU00290"/>
    </source>
</evidence>
<dbReference type="VEuPathDB" id="ToxoDB:CSUI_010131"/>
<feature type="region of interest" description="Disordered" evidence="2">
    <location>
        <begin position="1"/>
        <end position="29"/>
    </location>
</feature>
<keyword evidence="3" id="KW-0812">Transmembrane</keyword>
<evidence type="ECO:0000313" key="5">
    <source>
        <dbReference type="EMBL" id="PHJ16056.1"/>
    </source>
</evidence>
<dbReference type="InterPro" id="IPR042855">
    <property type="entry name" value="V_SNARE_CC"/>
</dbReference>
<comment type="caution">
    <text evidence="5">The sequence shown here is derived from an EMBL/GenBank/DDBJ whole genome shotgun (WGS) entry which is preliminary data.</text>
</comment>
<dbReference type="EMBL" id="MIGC01006711">
    <property type="protein sequence ID" value="PHJ16056.1"/>
    <property type="molecule type" value="Genomic_DNA"/>
</dbReference>
<organism evidence="5 6">
    <name type="scientific">Cystoisospora suis</name>
    <dbReference type="NCBI Taxonomy" id="483139"/>
    <lineage>
        <taxon>Eukaryota</taxon>
        <taxon>Sar</taxon>
        <taxon>Alveolata</taxon>
        <taxon>Apicomplexa</taxon>
        <taxon>Conoidasida</taxon>
        <taxon>Coccidia</taxon>
        <taxon>Eucoccidiorida</taxon>
        <taxon>Eimeriorina</taxon>
        <taxon>Sarcocystidae</taxon>
        <taxon>Cystoisospora</taxon>
    </lineage>
</organism>
<evidence type="ECO:0000256" key="2">
    <source>
        <dbReference type="SAM" id="MobiDB-lite"/>
    </source>
</evidence>
<dbReference type="SUPFAM" id="SSF58038">
    <property type="entry name" value="SNARE fusion complex"/>
    <property type="match status" value="1"/>
</dbReference>
<dbReference type="Gene3D" id="1.20.5.110">
    <property type="match status" value="1"/>
</dbReference>
<keyword evidence="6" id="KW-1185">Reference proteome</keyword>
<evidence type="ECO:0000313" key="6">
    <source>
        <dbReference type="Proteomes" id="UP000221165"/>
    </source>
</evidence>
<keyword evidence="3" id="KW-1133">Transmembrane helix</keyword>
<dbReference type="CDD" id="cd15843">
    <property type="entry name" value="R-SNARE"/>
    <property type="match status" value="1"/>
</dbReference>
<keyword evidence="1" id="KW-0175">Coiled coil</keyword>
<dbReference type="AlphaFoldDB" id="A0A2C6KI87"/>
<dbReference type="InterPro" id="IPR016444">
    <property type="entry name" value="Synaptobrevin/VAMP"/>
</dbReference>
<proteinExistence type="predicted"/>
<feature type="transmembrane region" description="Helical" evidence="3">
    <location>
        <begin position="237"/>
        <end position="257"/>
    </location>
</feature>
<accession>A0A2C6KI87</accession>
<evidence type="ECO:0000256" key="3">
    <source>
        <dbReference type="SAM" id="Phobius"/>
    </source>
</evidence>
<reference evidence="5 6" key="1">
    <citation type="journal article" date="2017" name="Int. J. Parasitol.">
        <title>The genome of the protozoan parasite Cystoisospora suis and a reverse vaccinology approach to identify vaccine candidates.</title>
        <authorList>
            <person name="Palmieri N."/>
            <person name="Shrestha A."/>
            <person name="Ruttkowski B."/>
            <person name="Beck T."/>
            <person name="Vogl C."/>
            <person name="Tomley F."/>
            <person name="Blake D.P."/>
            <person name="Joachim A."/>
        </authorList>
    </citation>
    <scope>NUCLEOTIDE SEQUENCE [LARGE SCALE GENOMIC DNA]</scope>
    <source>
        <strain evidence="5 6">Wien I</strain>
    </source>
</reference>
<sequence length="262" mass="28599">MAARAGTTSRQGGRMADSVAKAPGRVASSSGTPPWNIGLMAVGNLKSKTVLSTFYGRLTSKEKDALTPLFPRFLEGAPASAAALRRKFPVDGGGLMFLAGDPTGSFLLGVYMQNKQYPERVAFGLLTEFQELVLKAVQTQPGCGSRPGLLEKVLRQSVRSLMSKYEQASNVDKTTQVINKVEDVKIEIEKSVQKVLQNQENLGDLECRTSDLAGRANTFKQAAGDVKRVMWWQKTRITIVLGLVILSVLAYLIFVLIDFLNE</sequence>
<keyword evidence="3" id="KW-0472">Membrane</keyword>
<feature type="domain" description="V-SNARE coiled-coil homology" evidence="4">
    <location>
        <begin position="173"/>
        <end position="233"/>
    </location>
</feature>
<dbReference type="Proteomes" id="UP000221165">
    <property type="component" value="Unassembled WGS sequence"/>
</dbReference>
<dbReference type="PANTHER" id="PTHR45701">
    <property type="entry name" value="SYNAPTOBREVIN FAMILY MEMBER"/>
    <property type="match status" value="1"/>
</dbReference>
<evidence type="ECO:0000259" key="4">
    <source>
        <dbReference type="PROSITE" id="PS50892"/>
    </source>
</evidence>
<dbReference type="PROSITE" id="PS50892">
    <property type="entry name" value="V_SNARE"/>
    <property type="match status" value="1"/>
</dbReference>
<dbReference type="RefSeq" id="XP_067917788.1">
    <property type="nucleotide sequence ID" value="XM_068070236.1"/>
</dbReference>
<feature type="compositionally biased region" description="Polar residues" evidence="2">
    <location>
        <begin position="1"/>
        <end position="11"/>
    </location>
</feature>